<keyword evidence="3 7" id="KW-0812">Transmembrane</keyword>
<dbReference type="GO" id="GO:0005886">
    <property type="term" value="C:plasma membrane"/>
    <property type="evidence" value="ECO:0007669"/>
    <property type="project" value="TreeGrafter"/>
</dbReference>
<name>A0A7D5L9A1_9EURY</name>
<dbReference type="PANTHER" id="PTHR38459">
    <property type="entry name" value="PROPHAGE BACTOPRENOL-LINKED GLUCOSE TRANSLOCASE HOMOLOG"/>
    <property type="match status" value="1"/>
</dbReference>
<evidence type="ECO:0000259" key="8">
    <source>
        <dbReference type="Pfam" id="PF04138"/>
    </source>
</evidence>
<dbReference type="OrthoDB" id="44002at2157"/>
<feature type="domain" description="GtrA/DPMS transmembrane" evidence="8">
    <location>
        <begin position="49"/>
        <end position="181"/>
    </location>
</feature>
<dbReference type="KEGG" id="halu:HUG12_02690"/>
<dbReference type="RefSeq" id="WP_179267295.1">
    <property type="nucleotide sequence ID" value="NZ_CP058579.1"/>
</dbReference>
<evidence type="ECO:0000256" key="4">
    <source>
        <dbReference type="ARBA" id="ARBA00022989"/>
    </source>
</evidence>
<dbReference type="AlphaFoldDB" id="A0A7D5L9A1"/>
<dbReference type="EMBL" id="CP058579">
    <property type="protein sequence ID" value="QLG60709.1"/>
    <property type="molecule type" value="Genomic_DNA"/>
</dbReference>
<feature type="region of interest" description="Disordered" evidence="6">
    <location>
        <begin position="1"/>
        <end position="31"/>
    </location>
</feature>
<accession>A0A7D5L9A1</accession>
<keyword evidence="10" id="KW-1185">Reference proteome</keyword>
<dbReference type="PANTHER" id="PTHR38459:SF1">
    <property type="entry name" value="PROPHAGE BACTOPRENOL-LINKED GLUCOSE TRANSLOCASE HOMOLOG"/>
    <property type="match status" value="1"/>
</dbReference>
<dbReference type="GeneID" id="56036331"/>
<comment type="subcellular location">
    <subcellularLocation>
        <location evidence="1">Membrane</location>
        <topology evidence="1">Multi-pass membrane protein</topology>
    </subcellularLocation>
</comment>
<evidence type="ECO:0000256" key="2">
    <source>
        <dbReference type="ARBA" id="ARBA00009399"/>
    </source>
</evidence>
<proteinExistence type="inferred from homology"/>
<organism evidence="9 10">
    <name type="scientific">Halorarum salinum</name>
    <dbReference type="NCBI Taxonomy" id="2743089"/>
    <lineage>
        <taxon>Archaea</taxon>
        <taxon>Methanobacteriati</taxon>
        <taxon>Methanobacteriota</taxon>
        <taxon>Stenosarchaea group</taxon>
        <taxon>Halobacteria</taxon>
        <taxon>Halobacteriales</taxon>
        <taxon>Haloferacaceae</taxon>
        <taxon>Halorarum</taxon>
    </lineage>
</organism>
<sequence>MTGDGDRGGGGSGEGVGDGGTSTVGGDGRVEDGTSRALATLASRARIGQFVSVGVAGATVETLVVAVLTAGVLAGLAVAPLAAKAVGAEASITLMFLLNDRYTFSGEGAAGLAAVGRRWARSHLVRLGGLTVAFVVLWLLTARTDVSLVVAGADFWPTVANAVGIGTGMVLNYVAESVFTWRVLD</sequence>
<reference evidence="9 10" key="1">
    <citation type="submission" date="2020-06" db="EMBL/GenBank/DDBJ databases">
        <title>NJ-3-1, isolated from saline soil.</title>
        <authorList>
            <person name="Cui H.L."/>
            <person name="Shi X."/>
        </authorList>
    </citation>
    <scope>NUCLEOTIDE SEQUENCE [LARGE SCALE GENOMIC DNA]</scope>
    <source>
        <strain evidence="9 10">NJ-3-1</strain>
    </source>
</reference>
<evidence type="ECO:0000313" key="9">
    <source>
        <dbReference type="EMBL" id="QLG60709.1"/>
    </source>
</evidence>
<dbReference type="Pfam" id="PF04138">
    <property type="entry name" value="GtrA_DPMS_TM"/>
    <property type="match status" value="1"/>
</dbReference>
<dbReference type="Proteomes" id="UP000509626">
    <property type="component" value="Chromosome"/>
</dbReference>
<evidence type="ECO:0000256" key="3">
    <source>
        <dbReference type="ARBA" id="ARBA00022692"/>
    </source>
</evidence>
<gene>
    <name evidence="9" type="ORF">HUG12_02690</name>
</gene>
<dbReference type="InterPro" id="IPR051401">
    <property type="entry name" value="GtrA_CellWall_Glycosyl"/>
</dbReference>
<evidence type="ECO:0000256" key="6">
    <source>
        <dbReference type="SAM" id="MobiDB-lite"/>
    </source>
</evidence>
<keyword evidence="4 7" id="KW-1133">Transmembrane helix</keyword>
<evidence type="ECO:0000256" key="1">
    <source>
        <dbReference type="ARBA" id="ARBA00004141"/>
    </source>
</evidence>
<comment type="similarity">
    <text evidence="2">Belongs to the GtrA family.</text>
</comment>
<protein>
    <submittedName>
        <fullName evidence="9">GtrA family protein</fullName>
    </submittedName>
</protein>
<feature type="compositionally biased region" description="Gly residues" evidence="6">
    <location>
        <begin position="8"/>
        <end position="27"/>
    </location>
</feature>
<evidence type="ECO:0000256" key="7">
    <source>
        <dbReference type="SAM" id="Phobius"/>
    </source>
</evidence>
<feature type="transmembrane region" description="Helical" evidence="7">
    <location>
        <begin position="124"/>
        <end position="143"/>
    </location>
</feature>
<evidence type="ECO:0000256" key="5">
    <source>
        <dbReference type="ARBA" id="ARBA00023136"/>
    </source>
</evidence>
<feature type="transmembrane region" description="Helical" evidence="7">
    <location>
        <begin position="155"/>
        <end position="175"/>
    </location>
</feature>
<dbReference type="InterPro" id="IPR007267">
    <property type="entry name" value="GtrA_DPMS_TM"/>
</dbReference>
<keyword evidence="5 7" id="KW-0472">Membrane</keyword>
<evidence type="ECO:0000313" key="10">
    <source>
        <dbReference type="Proteomes" id="UP000509626"/>
    </source>
</evidence>
<dbReference type="GO" id="GO:0000271">
    <property type="term" value="P:polysaccharide biosynthetic process"/>
    <property type="evidence" value="ECO:0007669"/>
    <property type="project" value="InterPro"/>
</dbReference>